<evidence type="ECO:0000313" key="1">
    <source>
        <dbReference type="EMBL" id="GAV08463.1"/>
    </source>
</evidence>
<sequence>MNSPPAQPQEKDALGKALDKVMKYAVSVIEQKKEKPTLKGCMKVIKEDGRKWLDVKFADVSYVNFSHAGWKKIVKREVHVTSSKQVERAIMQSLEAISSFQPKGATLDDLWSFFQAALGILESAEDDEVAMSWKAVDDGGLTLAVKEEHAVEQNASPTSVNSSTSDTACWDRAAVEAFNGRPHAKPACGWAVPFASQVKERRVASAAVMKKKTDHEFWQGVHAARTSKFTREEVYEVICYINTKNIAAYMNGLMEKQKLYKKLVQQLNAARARGGKVS</sequence>
<proteinExistence type="predicted"/>
<name>A0A1D1W6H4_RAMVA</name>
<accession>A0A1D1W6H4</accession>
<evidence type="ECO:0000313" key="2">
    <source>
        <dbReference type="Proteomes" id="UP000186922"/>
    </source>
</evidence>
<dbReference type="EMBL" id="BDGG01000017">
    <property type="protein sequence ID" value="GAV08463.1"/>
    <property type="molecule type" value="Genomic_DNA"/>
</dbReference>
<dbReference type="AlphaFoldDB" id="A0A1D1W6H4"/>
<gene>
    <name evidence="1" type="primary">RvY_18146-1</name>
    <name evidence="1" type="synonym">RvY_18146.1</name>
    <name evidence="1" type="ORF">RvY_18146</name>
</gene>
<reference evidence="1 2" key="1">
    <citation type="journal article" date="2016" name="Nat. Commun.">
        <title>Extremotolerant tardigrade genome and improved radiotolerance of human cultured cells by tardigrade-unique protein.</title>
        <authorList>
            <person name="Hashimoto T."/>
            <person name="Horikawa D.D."/>
            <person name="Saito Y."/>
            <person name="Kuwahara H."/>
            <person name="Kozuka-Hata H."/>
            <person name="Shin-I T."/>
            <person name="Minakuchi Y."/>
            <person name="Ohishi K."/>
            <person name="Motoyama A."/>
            <person name="Aizu T."/>
            <person name="Enomoto A."/>
            <person name="Kondo K."/>
            <person name="Tanaka S."/>
            <person name="Hara Y."/>
            <person name="Koshikawa S."/>
            <person name="Sagara H."/>
            <person name="Miura T."/>
            <person name="Yokobori S."/>
            <person name="Miyagawa K."/>
            <person name="Suzuki Y."/>
            <person name="Kubo T."/>
            <person name="Oyama M."/>
            <person name="Kohara Y."/>
            <person name="Fujiyama A."/>
            <person name="Arakawa K."/>
            <person name="Katayama T."/>
            <person name="Toyoda A."/>
            <person name="Kunieda T."/>
        </authorList>
    </citation>
    <scope>NUCLEOTIDE SEQUENCE [LARGE SCALE GENOMIC DNA]</scope>
    <source>
        <strain evidence="1 2">YOKOZUNA-1</strain>
    </source>
</reference>
<dbReference type="Proteomes" id="UP000186922">
    <property type="component" value="Unassembled WGS sequence"/>
</dbReference>
<comment type="caution">
    <text evidence="1">The sequence shown here is derived from an EMBL/GenBank/DDBJ whole genome shotgun (WGS) entry which is preliminary data.</text>
</comment>
<organism evidence="1 2">
    <name type="scientific">Ramazzottius varieornatus</name>
    <name type="common">Water bear</name>
    <name type="synonym">Tardigrade</name>
    <dbReference type="NCBI Taxonomy" id="947166"/>
    <lineage>
        <taxon>Eukaryota</taxon>
        <taxon>Metazoa</taxon>
        <taxon>Ecdysozoa</taxon>
        <taxon>Tardigrada</taxon>
        <taxon>Eutardigrada</taxon>
        <taxon>Parachela</taxon>
        <taxon>Hypsibioidea</taxon>
        <taxon>Ramazzottiidae</taxon>
        <taxon>Ramazzottius</taxon>
    </lineage>
</organism>
<keyword evidence="2" id="KW-1185">Reference proteome</keyword>
<protein>
    <submittedName>
        <fullName evidence="1">Uncharacterized protein</fullName>
    </submittedName>
</protein>